<proteinExistence type="predicted"/>
<keyword evidence="2 5" id="KW-0812">Transmembrane</keyword>
<protein>
    <recommendedName>
        <fullName evidence="7">Membrane transporter protein</fullName>
    </recommendedName>
</protein>
<dbReference type="EMBL" id="MN740306">
    <property type="protein sequence ID" value="QHT99223.1"/>
    <property type="molecule type" value="Genomic_DNA"/>
</dbReference>
<accession>A0A6C0J6G9</accession>
<reference evidence="6" key="1">
    <citation type="journal article" date="2020" name="Nature">
        <title>Giant virus diversity and host interactions through global metagenomics.</title>
        <authorList>
            <person name="Schulz F."/>
            <person name="Roux S."/>
            <person name="Paez-Espino D."/>
            <person name="Jungbluth S."/>
            <person name="Walsh D.A."/>
            <person name="Denef V.J."/>
            <person name="McMahon K.D."/>
            <person name="Konstantinidis K.T."/>
            <person name="Eloe-Fadrosh E.A."/>
            <person name="Kyrpides N.C."/>
            <person name="Woyke T."/>
        </authorList>
    </citation>
    <scope>NUCLEOTIDE SEQUENCE</scope>
    <source>
        <strain evidence="6">GVMAG-M-3300025699-48</strain>
    </source>
</reference>
<evidence type="ECO:0000256" key="2">
    <source>
        <dbReference type="ARBA" id="ARBA00022692"/>
    </source>
</evidence>
<evidence type="ECO:0000256" key="3">
    <source>
        <dbReference type="ARBA" id="ARBA00022989"/>
    </source>
</evidence>
<evidence type="ECO:0008006" key="7">
    <source>
        <dbReference type="Google" id="ProtNLM"/>
    </source>
</evidence>
<feature type="transmembrane region" description="Helical" evidence="5">
    <location>
        <begin position="32"/>
        <end position="51"/>
    </location>
</feature>
<dbReference type="InterPro" id="IPR002781">
    <property type="entry name" value="TM_pro_TauE-like"/>
</dbReference>
<feature type="transmembrane region" description="Helical" evidence="5">
    <location>
        <begin position="6"/>
        <end position="25"/>
    </location>
</feature>
<feature type="transmembrane region" description="Helical" evidence="5">
    <location>
        <begin position="101"/>
        <end position="118"/>
    </location>
</feature>
<dbReference type="AlphaFoldDB" id="A0A6C0J6G9"/>
<organism evidence="6">
    <name type="scientific">viral metagenome</name>
    <dbReference type="NCBI Taxonomy" id="1070528"/>
    <lineage>
        <taxon>unclassified sequences</taxon>
        <taxon>metagenomes</taxon>
        <taxon>organismal metagenomes</taxon>
    </lineage>
</organism>
<evidence type="ECO:0000256" key="4">
    <source>
        <dbReference type="ARBA" id="ARBA00023136"/>
    </source>
</evidence>
<evidence type="ECO:0000256" key="1">
    <source>
        <dbReference type="ARBA" id="ARBA00004141"/>
    </source>
</evidence>
<dbReference type="GO" id="GO:0016020">
    <property type="term" value="C:membrane"/>
    <property type="evidence" value="ECO:0007669"/>
    <property type="project" value="UniProtKB-SubCell"/>
</dbReference>
<comment type="subcellular location">
    <subcellularLocation>
        <location evidence="1">Membrane</location>
        <topology evidence="1">Multi-pass membrane protein</topology>
    </subcellularLocation>
</comment>
<evidence type="ECO:0000256" key="5">
    <source>
        <dbReference type="SAM" id="Phobius"/>
    </source>
</evidence>
<evidence type="ECO:0000313" key="6">
    <source>
        <dbReference type="EMBL" id="QHT99223.1"/>
    </source>
</evidence>
<feature type="transmembrane region" description="Helical" evidence="5">
    <location>
        <begin position="71"/>
        <end position="92"/>
    </location>
</feature>
<dbReference type="PANTHER" id="PTHR43701">
    <property type="entry name" value="MEMBRANE TRANSPORTER PROTEIN MJ0441-RELATED"/>
    <property type="match status" value="1"/>
</dbReference>
<keyword evidence="4 5" id="KW-0472">Membrane</keyword>
<dbReference type="InterPro" id="IPR051598">
    <property type="entry name" value="TSUP/Inactive_protease-like"/>
</dbReference>
<sequence>MIQLILYFLIGSLAGISMGTVGVGAGVISIPLLTYCGMSINNAVGAGLFMQLLPQSLPGFYLYHKKGYIDYLSSCVVVLGSLVGILCGAYLITNDYISEKMLYKLLTILLIIVSIYYTKKSFFD</sequence>
<name>A0A6C0J6G9_9ZZZZ</name>
<keyword evidence="3 5" id="KW-1133">Transmembrane helix</keyword>
<dbReference type="PANTHER" id="PTHR43701:SF2">
    <property type="entry name" value="MEMBRANE TRANSPORTER PROTEIN YJNA-RELATED"/>
    <property type="match status" value="1"/>
</dbReference>
<dbReference type="Pfam" id="PF01925">
    <property type="entry name" value="TauE"/>
    <property type="match status" value="1"/>
</dbReference>